<dbReference type="PANTHER" id="PTHR30538">
    <property type="entry name" value="LYSINE 2,3-AMINOMUTASE-RELATED"/>
    <property type="match status" value="1"/>
</dbReference>
<sequence length="740" mass="86206">MKNNNKEKTKMVTSKIQQLDKIAINVKSHRLVKRLLRENPRLEEIMKSSKNETEALIGVRNWILEDLKQRPDAYNYYIRNGKKVALHQLRWEDYAAIRILDYIDFAGQEFPDLNLHGEIAVSNPIKMIWLAVIEGTGGAKPYFFEDMLELFRQYRGEQTQKQPSRSQIEEWMERYPSGLDERIVKLREENRERIIRVIIREIDEGKIKSARFSFGENWSYQKKYNKVLTWWSDHRFHLKFAVRSPELLNEMLGNSLDPDTMKILYDARDAGIPFFVNPYYLSLLHVRVPYFAIGADLAIRDYIIYSRQLVNEFGRISAWEKEDLVKPGEPNAAGWLLPSSHHIHRRYPEVAILIPDTAGRTCGGLCTSCQRMFDFQRGYLNFDLDKLRPKRNWHEQLVHLMEYFENDSQLRDILITGGDALMSADQSLKNILDAVFDMALRKREANKKRREGEKYAEIVRVRLGTRLPIYLPQRITPELIRILAAFKSKALKVGIRQFVIQTHVESPMEITPEAKSSIEQLLSAGWIVTNQLVFTAAASRRGHSCKLRQVLSEVGVLPYYTFTVKGYMENNHNFAVNARSLQEQNEEKVLGEIPIAYYDEIRDFPKHTPQMVEQIADLQERAGLPFLATDRNVLNLPGVGKSLSFRVIGITRYGRRILRFEHDPTRRHSPIINKMGKVIIIESKSISEYLEQLESMGEDIREYEGLYGYSIGETEPRMPIYEYPNYPFSVTPEMTNLDVD</sequence>
<dbReference type="Proteomes" id="UP000294848">
    <property type="component" value="Unassembled WGS sequence"/>
</dbReference>
<name>A0A4V3BXJ9_9BACT</name>
<dbReference type="GO" id="GO:0051539">
    <property type="term" value="F:4 iron, 4 sulfur cluster binding"/>
    <property type="evidence" value="ECO:0007669"/>
    <property type="project" value="UniProtKB-KW"/>
</dbReference>
<dbReference type="AlphaFoldDB" id="A0A4V3BXJ9"/>
<dbReference type="InterPro" id="IPR013785">
    <property type="entry name" value="Aldolase_TIM"/>
</dbReference>
<gene>
    <name evidence="2" type="ORF">DET52_107230</name>
</gene>
<organism evidence="2 3">
    <name type="scientific">Sunxiuqinia elliptica</name>
    <dbReference type="NCBI Taxonomy" id="655355"/>
    <lineage>
        <taxon>Bacteria</taxon>
        <taxon>Pseudomonadati</taxon>
        <taxon>Bacteroidota</taxon>
        <taxon>Bacteroidia</taxon>
        <taxon>Marinilabiliales</taxon>
        <taxon>Prolixibacteraceae</taxon>
        <taxon>Sunxiuqinia</taxon>
    </lineage>
</organism>
<keyword evidence="1" id="KW-0479">Metal-binding</keyword>
<reference evidence="2 3" key="1">
    <citation type="submission" date="2019-03" db="EMBL/GenBank/DDBJ databases">
        <title>Freshwater and sediment microbial communities from various areas in North America, analyzing microbe dynamics in response to fracking.</title>
        <authorList>
            <person name="Lamendella R."/>
        </authorList>
    </citation>
    <scope>NUCLEOTIDE SEQUENCE [LARGE SCALE GENOMIC DNA]</scope>
    <source>
        <strain evidence="2 3">114D</strain>
    </source>
</reference>
<dbReference type="InterPro" id="IPR003739">
    <property type="entry name" value="Lys_aminomutase/Glu_NH3_mut"/>
</dbReference>
<dbReference type="PANTHER" id="PTHR30538:SF1">
    <property type="entry name" value="L-LYSINE 2,3-AMINOMUTASE"/>
    <property type="match status" value="1"/>
</dbReference>
<keyword evidence="1" id="KW-0004">4Fe-4S</keyword>
<dbReference type="EMBL" id="SNWI01000007">
    <property type="protein sequence ID" value="TDN99098.1"/>
    <property type="molecule type" value="Genomic_DNA"/>
</dbReference>
<evidence type="ECO:0000256" key="1">
    <source>
        <dbReference type="ARBA" id="ARBA00022485"/>
    </source>
</evidence>
<dbReference type="OrthoDB" id="9768064at2"/>
<keyword evidence="1" id="KW-0408">Iron</keyword>
<evidence type="ECO:0000313" key="3">
    <source>
        <dbReference type="Proteomes" id="UP000294848"/>
    </source>
</evidence>
<comment type="caution">
    <text evidence="2">The sequence shown here is derived from an EMBL/GenBank/DDBJ whole genome shotgun (WGS) entry which is preliminary data.</text>
</comment>
<keyword evidence="1" id="KW-0411">Iron-sulfur</keyword>
<dbReference type="Gene3D" id="3.20.20.70">
    <property type="entry name" value="Aldolase class I"/>
    <property type="match status" value="1"/>
</dbReference>
<dbReference type="RefSeq" id="WP_133465853.1">
    <property type="nucleotide sequence ID" value="NZ_SNWI01000007.1"/>
</dbReference>
<proteinExistence type="predicted"/>
<evidence type="ECO:0000313" key="2">
    <source>
        <dbReference type="EMBL" id="TDN99098.1"/>
    </source>
</evidence>
<protein>
    <submittedName>
        <fullName evidence="2">L-lysine 2,3-aminomutase</fullName>
    </submittedName>
</protein>
<accession>A0A4V3BXJ9</accession>